<organism evidence="5 6">
    <name type="scientific">Protea cynaroides</name>
    <dbReference type="NCBI Taxonomy" id="273540"/>
    <lineage>
        <taxon>Eukaryota</taxon>
        <taxon>Viridiplantae</taxon>
        <taxon>Streptophyta</taxon>
        <taxon>Embryophyta</taxon>
        <taxon>Tracheophyta</taxon>
        <taxon>Spermatophyta</taxon>
        <taxon>Magnoliopsida</taxon>
        <taxon>Proteales</taxon>
        <taxon>Proteaceae</taxon>
        <taxon>Protea</taxon>
    </lineage>
</organism>
<dbReference type="Pfam" id="PF00314">
    <property type="entry name" value="Thaumatin"/>
    <property type="match status" value="1"/>
</dbReference>
<evidence type="ECO:0008006" key="7">
    <source>
        <dbReference type="Google" id="ProtNLM"/>
    </source>
</evidence>
<evidence type="ECO:0000256" key="3">
    <source>
        <dbReference type="PIRSR" id="PIRSR002703-1"/>
    </source>
</evidence>
<feature type="disulfide bond" evidence="3">
    <location>
        <begin position="39"/>
        <end position="249"/>
    </location>
</feature>
<feature type="disulfide bond" evidence="3">
    <location>
        <begin position="190"/>
        <end position="199"/>
    </location>
</feature>
<keyword evidence="2 3" id="KW-1015">Disulfide bond</keyword>
<keyword evidence="6" id="KW-1185">Reference proteome</keyword>
<gene>
    <name evidence="5" type="ORF">NE237_020167</name>
</gene>
<feature type="disulfide bond" evidence="3">
    <location>
        <begin position="162"/>
        <end position="223"/>
    </location>
</feature>
<keyword evidence="4" id="KW-0732">Signal</keyword>
<dbReference type="SUPFAM" id="SSF49870">
    <property type="entry name" value="Osmotin, thaumatin-like protein"/>
    <property type="match status" value="1"/>
</dbReference>
<feature type="disulfide bond" evidence="3">
    <location>
        <begin position="87"/>
        <end position="97"/>
    </location>
</feature>
<evidence type="ECO:0000256" key="2">
    <source>
        <dbReference type="ARBA" id="ARBA00023157"/>
    </source>
</evidence>
<protein>
    <recommendedName>
        <fullName evidence="7">Thaumatin-like protein</fullName>
    </recommendedName>
</protein>
<dbReference type="AlphaFoldDB" id="A0A9Q0K2C5"/>
<evidence type="ECO:0000256" key="1">
    <source>
        <dbReference type="ARBA" id="ARBA00010607"/>
    </source>
</evidence>
<feature type="disulfide bond" evidence="3">
    <location>
        <begin position="157"/>
        <end position="239"/>
    </location>
</feature>
<dbReference type="EMBL" id="JAMYWD010000009">
    <property type="protein sequence ID" value="KAJ4960257.1"/>
    <property type="molecule type" value="Genomic_DNA"/>
</dbReference>
<feature type="signal peptide" evidence="4">
    <location>
        <begin position="1"/>
        <end position="28"/>
    </location>
</feature>
<sequence length="259" mass="27930">MKQLRQSAASSLLSLLIWLFMLSDYAESNPVTFIVVNNCPFTIWPATAPNTGNPVIPDDGFCLPPGEAKRIQAPPTWSGRLWARTGCDFTTKSNHACQTGDCQGRYACDGVIGTPPATLVEVSLQPIKSSFDVSLVDGYNLPVSVYANTKSVDEGNCYIGGCGKNINSCCPPELQVKDGRGTVVACKSACLAFNLDVFCCRNAYGSPGKCKANVYSKLFKDACPSYYSYAFDKPSSVSCSSKEYIITFCPSGWGDHILI</sequence>
<dbReference type="Gene3D" id="2.60.110.10">
    <property type="entry name" value="Thaumatin"/>
    <property type="match status" value="1"/>
</dbReference>
<dbReference type="PRINTS" id="PR00347">
    <property type="entry name" value="THAUMATIN"/>
</dbReference>
<dbReference type="FunFam" id="2.60.110.10:FF:000002">
    <property type="entry name" value="Thaumatin-like protein 1a"/>
    <property type="match status" value="1"/>
</dbReference>
<dbReference type="PROSITE" id="PS51367">
    <property type="entry name" value="THAUMATIN_2"/>
    <property type="match status" value="1"/>
</dbReference>
<comment type="caution">
    <text evidence="5">The sequence shown here is derived from an EMBL/GenBank/DDBJ whole genome shotgun (WGS) entry which is preliminary data.</text>
</comment>
<feature type="disulfide bond" evidence="3">
    <location>
        <begin position="200"/>
        <end position="210"/>
    </location>
</feature>
<dbReference type="OrthoDB" id="430315at2759"/>
<dbReference type="Proteomes" id="UP001141806">
    <property type="component" value="Unassembled WGS sequence"/>
</dbReference>
<reference evidence="5" key="1">
    <citation type="journal article" date="2023" name="Plant J.">
        <title>The genome of the king protea, Protea cynaroides.</title>
        <authorList>
            <person name="Chang J."/>
            <person name="Duong T.A."/>
            <person name="Schoeman C."/>
            <person name="Ma X."/>
            <person name="Roodt D."/>
            <person name="Barker N."/>
            <person name="Li Z."/>
            <person name="Van de Peer Y."/>
            <person name="Mizrachi E."/>
        </authorList>
    </citation>
    <scope>NUCLEOTIDE SEQUENCE</scope>
    <source>
        <tissue evidence="5">Young leaves</tissue>
    </source>
</reference>
<evidence type="ECO:0000256" key="4">
    <source>
        <dbReference type="SAM" id="SignalP"/>
    </source>
</evidence>
<feature type="disulfide bond" evidence="3">
    <location>
        <begin position="170"/>
        <end position="186"/>
    </location>
</feature>
<feature type="disulfide bond" evidence="3">
    <location>
        <begin position="102"/>
        <end position="108"/>
    </location>
</feature>
<feature type="chain" id="PRO_5040262846" description="Thaumatin-like protein" evidence="4">
    <location>
        <begin position="29"/>
        <end position="259"/>
    </location>
</feature>
<proteinExistence type="inferred from homology"/>
<comment type="similarity">
    <text evidence="1">Belongs to the thaumatin family.</text>
</comment>
<dbReference type="PIRSF" id="PIRSF002703">
    <property type="entry name" value="Thaumatin"/>
    <property type="match status" value="1"/>
</dbReference>
<dbReference type="CDD" id="cd09218">
    <property type="entry name" value="TLP-PA"/>
    <property type="match status" value="1"/>
</dbReference>
<dbReference type="PANTHER" id="PTHR31048">
    <property type="entry name" value="OS03G0233200 PROTEIN"/>
    <property type="match status" value="1"/>
</dbReference>
<dbReference type="InterPro" id="IPR001938">
    <property type="entry name" value="Thaumatin"/>
</dbReference>
<name>A0A9Q0K2C5_9MAGN</name>
<dbReference type="InterPro" id="IPR037176">
    <property type="entry name" value="Osmotin/thaumatin-like_sf"/>
</dbReference>
<accession>A0A9Q0K2C5</accession>
<evidence type="ECO:0000313" key="5">
    <source>
        <dbReference type="EMBL" id="KAJ4960257.1"/>
    </source>
</evidence>
<dbReference type="SMART" id="SM00205">
    <property type="entry name" value="THN"/>
    <property type="match status" value="1"/>
</dbReference>
<evidence type="ECO:0000313" key="6">
    <source>
        <dbReference type="Proteomes" id="UP001141806"/>
    </source>
</evidence>